<dbReference type="WBParaSite" id="EVEC_0000412901-mRNA-1">
    <property type="protein sequence ID" value="EVEC_0000412901-mRNA-1"/>
    <property type="gene ID" value="EVEC_0000412901"/>
</dbReference>
<dbReference type="InterPro" id="IPR036291">
    <property type="entry name" value="NAD(P)-bd_dom_sf"/>
</dbReference>
<protein>
    <submittedName>
        <fullName evidence="6">Epimerase domain-containing protein</fullName>
    </submittedName>
</protein>
<keyword evidence="1" id="KW-0560">Oxidoreductase</keyword>
<reference evidence="4 5" key="2">
    <citation type="submission" date="2018-10" db="EMBL/GenBank/DDBJ databases">
        <authorList>
            <consortium name="Pathogen Informatics"/>
        </authorList>
    </citation>
    <scope>NUCLEOTIDE SEQUENCE [LARGE SCALE GENOMIC DNA]</scope>
</reference>
<dbReference type="PANTHER" id="PTHR10366:SF564">
    <property type="entry name" value="STEROL-4-ALPHA-CARBOXYLATE 3-DEHYDROGENASE, DECARBOXYLATING"/>
    <property type="match status" value="1"/>
</dbReference>
<evidence type="ECO:0000259" key="3">
    <source>
        <dbReference type="Pfam" id="PF01370"/>
    </source>
</evidence>
<keyword evidence="5" id="KW-1185">Reference proteome</keyword>
<evidence type="ECO:0000313" key="6">
    <source>
        <dbReference type="WBParaSite" id="EVEC_0000412901-mRNA-1"/>
    </source>
</evidence>
<dbReference type="AlphaFoldDB" id="A0A0N4V2B1"/>
<reference evidence="6" key="1">
    <citation type="submission" date="2017-02" db="UniProtKB">
        <authorList>
            <consortium name="WormBaseParasite"/>
        </authorList>
    </citation>
    <scope>IDENTIFICATION</scope>
</reference>
<evidence type="ECO:0000256" key="1">
    <source>
        <dbReference type="ARBA" id="ARBA00023002"/>
    </source>
</evidence>
<dbReference type="InterPro" id="IPR050425">
    <property type="entry name" value="NAD(P)_dehydrat-like"/>
</dbReference>
<dbReference type="EMBL" id="UXUI01007696">
    <property type="protein sequence ID" value="VDD88733.1"/>
    <property type="molecule type" value="Genomic_DNA"/>
</dbReference>
<sequence>MNEDVFSSNMVLVTGASGYIALHCVEQLLQAGYSVRGTVRSLHNKAKVNPLRDLEYGSERLELVEADLECPEHWPSVCDGCDYILHVASPWPIVADEKVIGVAVNGTINVLKAAATYRRIKKIVLTSSCSAVNDGYRNDARVFDEKCWSDLTSERIENYGRSKTLAEKAAWEFWSKLDESNRFQLTVLNPTFVVGPVLSDQGHGSATIISRMMSYKTYLAAPKVSLGMVDVRDVATAHIRAMTTPETNGERILITSTPSVCITPVVAPNWMFRLYIKTKLDPQAEAIKHRLGPEIIFDNSLSVKLLKMRYREPRKSIIEMVYSMIDHGMIKKSSKLRSKPSKRKNNKCVVA</sequence>
<dbReference type="SUPFAM" id="SSF51735">
    <property type="entry name" value="NAD(P)-binding Rossmann-fold domains"/>
    <property type="match status" value="1"/>
</dbReference>
<dbReference type="GO" id="GO:0016616">
    <property type="term" value="F:oxidoreductase activity, acting on the CH-OH group of donors, NAD or NADP as acceptor"/>
    <property type="evidence" value="ECO:0007669"/>
    <property type="project" value="TreeGrafter"/>
</dbReference>
<gene>
    <name evidence="4" type="ORF">EVEC_LOCUS3837</name>
</gene>
<proteinExistence type="inferred from homology"/>
<dbReference type="InterPro" id="IPR001509">
    <property type="entry name" value="Epimerase_deHydtase"/>
</dbReference>
<dbReference type="PANTHER" id="PTHR10366">
    <property type="entry name" value="NAD DEPENDENT EPIMERASE/DEHYDRATASE"/>
    <property type="match status" value="1"/>
</dbReference>
<dbReference type="FunFam" id="3.40.50.720:FF:000336">
    <property type="entry name" value="Aldehyde reductase"/>
    <property type="match status" value="1"/>
</dbReference>
<organism evidence="6">
    <name type="scientific">Enterobius vermicularis</name>
    <name type="common">Human pinworm</name>
    <dbReference type="NCBI Taxonomy" id="51028"/>
    <lineage>
        <taxon>Eukaryota</taxon>
        <taxon>Metazoa</taxon>
        <taxon>Ecdysozoa</taxon>
        <taxon>Nematoda</taxon>
        <taxon>Chromadorea</taxon>
        <taxon>Rhabditida</taxon>
        <taxon>Spirurina</taxon>
        <taxon>Oxyuridomorpha</taxon>
        <taxon>Oxyuroidea</taxon>
        <taxon>Oxyuridae</taxon>
        <taxon>Enterobius</taxon>
    </lineage>
</organism>
<accession>A0A0N4V2B1</accession>
<dbReference type="Proteomes" id="UP000274131">
    <property type="component" value="Unassembled WGS sequence"/>
</dbReference>
<dbReference type="Pfam" id="PF01370">
    <property type="entry name" value="Epimerase"/>
    <property type="match status" value="1"/>
</dbReference>
<feature type="domain" description="NAD-dependent epimerase/dehydratase" evidence="3">
    <location>
        <begin position="11"/>
        <end position="249"/>
    </location>
</feature>
<dbReference type="OrthoDB" id="2735536at2759"/>
<evidence type="ECO:0000256" key="2">
    <source>
        <dbReference type="ARBA" id="ARBA00023445"/>
    </source>
</evidence>
<dbReference type="Gene3D" id="3.40.50.720">
    <property type="entry name" value="NAD(P)-binding Rossmann-like Domain"/>
    <property type="match status" value="1"/>
</dbReference>
<comment type="similarity">
    <text evidence="2">Belongs to the NAD(P)-dependent epimerase/dehydratase family. Dihydroflavonol-4-reductase subfamily.</text>
</comment>
<dbReference type="STRING" id="51028.A0A0N4V2B1"/>
<name>A0A0N4V2B1_ENTVE</name>
<evidence type="ECO:0000313" key="5">
    <source>
        <dbReference type="Proteomes" id="UP000274131"/>
    </source>
</evidence>
<evidence type="ECO:0000313" key="4">
    <source>
        <dbReference type="EMBL" id="VDD88733.1"/>
    </source>
</evidence>